<keyword evidence="2" id="KW-1185">Reference proteome</keyword>
<gene>
    <name evidence="1" type="ORF">BU14_0463s0008</name>
</gene>
<protein>
    <submittedName>
        <fullName evidence="1">Uncharacterized protein</fullName>
    </submittedName>
</protein>
<proteinExistence type="predicted"/>
<organism evidence="1 2">
    <name type="scientific">Porphyra umbilicalis</name>
    <name type="common">Purple laver</name>
    <name type="synonym">Red alga</name>
    <dbReference type="NCBI Taxonomy" id="2786"/>
    <lineage>
        <taxon>Eukaryota</taxon>
        <taxon>Rhodophyta</taxon>
        <taxon>Bangiophyceae</taxon>
        <taxon>Bangiales</taxon>
        <taxon>Bangiaceae</taxon>
        <taxon>Porphyra</taxon>
    </lineage>
</organism>
<evidence type="ECO:0000313" key="1">
    <source>
        <dbReference type="EMBL" id="OSX72146.1"/>
    </source>
</evidence>
<accession>A0A1X6NUH0</accession>
<reference evidence="1 2" key="1">
    <citation type="submission" date="2017-03" db="EMBL/GenBank/DDBJ databases">
        <title>WGS assembly of Porphyra umbilicalis.</title>
        <authorList>
            <person name="Brawley S.H."/>
            <person name="Blouin N.A."/>
            <person name="Ficko-Blean E."/>
            <person name="Wheeler G.L."/>
            <person name="Lohr M."/>
            <person name="Goodson H.V."/>
            <person name="Jenkins J.W."/>
            <person name="Blaby-Haas C.E."/>
            <person name="Helliwell K.E."/>
            <person name="Chan C."/>
            <person name="Marriage T."/>
            <person name="Bhattacharya D."/>
            <person name="Klein A.S."/>
            <person name="Badis Y."/>
            <person name="Brodie J."/>
            <person name="Cao Y."/>
            <person name="Collen J."/>
            <person name="Dittami S.M."/>
            <person name="Gachon C.M."/>
            <person name="Green B.R."/>
            <person name="Karpowicz S."/>
            <person name="Kim J.W."/>
            <person name="Kudahl U."/>
            <person name="Lin S."/>
            <person name="Michel G."/>
            <person name="Mittag M."/>
            <person name="Olson B.J."/>
            <person name="Pangilinan J."/>
            <person name="Peng Y."/>
            <person name="Qiu H."/>
            <person name="Shu S."/>
            <person name="Singer J.T."/>
            <person name="Smith A.G."/>
            <person name="Sprecher B.N."/>
            <person name="Wagner V."/>
            <person name="Wang W."/>
            <person name="Wang Z.-Y."/>
            <person name="Yan J."/>
            <person name="Yarish C."/>
            <person name="Zoeuner-Riek S."/>
            <person name="Zhuang Y."/>
            <person name="Zou Y."/>
            <person name="Lindquist E.A."/>
            <person name="Grimwood J."/>
            <person name="Barry K."/>
            <person name="Rokhsar D.S."/>
            <person name="Schmutz J."/>
            <person name="Stiller J.W."/>
            <person name="Grossman A.R."/>
            <person name="Prochnik S.E."/>
        </authorList>
    </citation>
    <scope>NUCLEOTIDE SEQUENCE [LARGE SCALE GENOMIC DNA]</scope>
    <source>
        <strain evidence="1">4086291</strain>
    </source>
</reference>
<name>A0A1X6NUH0_PORUM</name>
<dbReference type="AlphaFoldDB" id="A0A1X6NUH0"/>
<sequence length="317" mass="34246">MPLHLTLGITGGLLRLGIEAVYFHHGQARARAYAVDLALGLPFVVGVAPRPYFGGAFEGRQCQLIARRLSAVVELLATYVPAADAAAYGAACGTWAELLPVLIWTGDSSTEDAKSFRAGTARFVDGLCAAFPWFSATPQLHTLCCHAPDFLDYFGSLGRYSEQGLESWNGHFNKNAAQHPADSFLESCLSYVKRSAVRRALGNAAYHRGAKRYPGKAGPGTRDAKTPLDKRTYTGKALTGASGASASCVLKQGEERCKWANDNLAAAAKKIDAHWRRAKQSPSRKHVPVDDEAWDEDGDYGELIETETACLLALLEE</sequence>
<dbReference type="EMBL" id="KV919080">
    <property type="protein sequence ID" value="OSX72146.1"/>
    <property type="molecule type" value="Genomic_DNA"/>
</dbReference>
<dbReference type="Proteomes" id="UP000218209">
    <property type="component" value="Unassembled WGS sequence"/>
</dbReference>
<evidence type="ECO:0000313" key="2">
    <source>
        <dbReference type="Proteomes" id="UP000218209"/>
    </source>
</evidence>